<protein>
    <submittedName>
        <fullName evidence="2">Uncharacterized protein</fullName>
    </submittedName>
</protein>
<feature type="region of interest" description="Disordered" evidence="1">
    <location>
        <begin position="152"/>
        <end position="172"/>
    </location>
</feature>
<evidence type="ECO:0000256" key="1">
    <source>
        <dbReference type="SAM" id="MobiDB-lite"/>
    </source>
</evidence>
<name>A0A5C3Q9N6_9AGAR</name>
<organism evidence="2 3">
    <name type="scientific">Pterulicium gracile</name>
    <dbReference type="NCBI Taxonomy" id="1884261"/>
    <lineage>
        <taxon>Eukaryota</taxon>
        <taxon>Fungi</taxon>
        <taxon>Dikarya</taxon>
        <taxon>Basidiomycota</taxon>
        <taxon>Agaricomycotina</taxon>
        <taxon>Agaricomycetes</taxon>
        <taxon>Agaricomycetidae</taxon>
        <taxon>Agaricales</taxon>
        <taxon>Pleurotineae</taxon>
        <taxon>Pterulaceae</taxon>
        <taxon>Pterulicium</taxon>
    </lineage>
</organism>
<proteinExistence type="predicted"/>
<evidence type="ECO:0000313" key="3">
    <source>
        <dbReference type="Proteomes" id="UP000305067"/>
    </source>
</evidence>
<sequence length="172" mass="18738">MIKPFQTNSFILAVSDGAKSTKAPELLKNTRSTSFNLPCSHLCSRTSTNPLSSSTPRTNFSFRVSSKCSSSGKIMSPRSTCANAPKRCLGRVAKGAQLQSLCTKIESLVRFRHTPNGLRFGIWRKSATRIADAFSDVSQQSSPQLNCAFNGPMRVRKSSKPPPGTRGEITRP</sequence>
<gene>
    <name evidence="2" type="ORF">BDV98DRAFT_193838</name>
</gene>
<reference evidence="2 3" key="1">
    <citation type="journal article" date="2019" name="Nat. Ecol. Evol.">
        <title>Megaphylogeny resolves global patterns of mushroom evolution.</title>
        <authorList>
            <person name="Varga T."/>
            <person name="Krizsan K."/>
            <person name="Foldi C."/>
            <person name="Dima B."/>
            <person name="Sanchez-Garcia M."/>
            <person name="Sanchez-Ramirez S."/>
            <person name="Szollosi G.J."/>
            <person name="Szarkandi J.G."/>
            <person name="Papp V."/>
            <person name="Albert L."/>
            <person name="Andreopoulos W."/>
            <person name="Angelini C."/>
            <person name="Antonin V."/>
            <person name="Barry K.W."/>
            <person name="Bougher N.L."/>
            <person name="Buchanan P."/>
            <person name="Buyck B."/>
            <person name="Bense V."/>
            <person name="Catcheside P."/>
            <person name="Chovatia M."/>
            <person name="Cooper J."/>
            <person name="Damon W."/>
            <person name="Desjardin D."/>
            <person name="Finy P."/>
            <person name="Geml J."/>
            <person name="Haridas S."/>
            <person name="Hughes K."/>
            <person name="Justo A."/>
            <person name="Karasinski D."/>
            <person name="Kautmanova I."/>
            <person name="Kiss B."/>
            <person name="Kocsube S."/>
            <person name="Kotiranta H."/>
            <person name="LaButti K.M."/>
            <person name="Lechner B.E."/>
            <person name="Liimatainen K."/>
            <person name="Lipzen A."/>
            <person name="Lukacs Z."/>
            <person name="Mihaltcheva S."/>
            <person name="Morgado L.N."/>
            <person name="Niskanen T."/>
            <person name="Noordeloos M.E."/>
            <person name="Ohm R.A."/>
            <person name="Ortiz-Santana B."/>
            <person name="Ovrebo C."/>
            <person name="Racz N."/>
            <person name="Riley R."/>
            <person name="Savchenko A."/>
            <person name="Shiryaev A."/>
            <person name="Soop K."/>
            <person name="Spirin V."/>
            <person name="Szebenyi C."/>
            <person name="Tomsovsky M."/>
            <person name="Tulloss R.E."/>
            <person name="Uehling J."/>
            <person name="Grigoriev I.V."/>
            <person name="Vagvolgyi C."/>
            <person name="Papp T."/>
            <person name="Martin F.M."/>
            <person name="Miettinen O."/>
            <person name="Hibbett D.S."/>
            <person name="Nagy L.G."/>
        </authorList>
    </citation>
    <scope>NUCLEOTIDE SEQUENCE [LARGE SCALE GENOMIC DNA]</scope>
    <source>
        <strain evidence="2 3">CBS 309.79</strain>
    </source>
</reference>
<evidence type="ECO:0000313" key="2">
    <source>
        <dbReference type="EMBL" id="TFK98765.1"/>
    </source>
</evidence>
<dbReference type="EMBL" id="ML178837">
    <property type="protein sequence ID" value="TFK98765.1"/>
    <property type="molecule type" value="Genomic_DNA"/>
</dbReference>
<dbReference type="Proteomes" id="UP000305067">
    <property type="component" value="Unassembled WGS sequence"/>
</dbReference>
<accession>A0A5C3Q9N6</accession>
<dbReference type="AlphaFoldDB" id="A0A5C3Q9N6"/>
<keyword evidence="3" id="KW-1185">Reference proteome</keyword>